<feature type="signal peptide" evidence="1">
    <location>
        <begin position="1"/>
        <end position="21"/>
    </location>
</feature>
<proteinExistence type="predicted"/>
<dbReference type="OrthoDB" id="9789133at2"/>
<protein>
    <submittedName>
        <fullName evidence="2">L-ascorbate metabolism protein UlaG (Beta-lactamase superfamily)</fullName>
    </submittedName>
</protein>
<keyword evidence="3" id="KW-1185">Reference proteome</keyword>
<accession>A0A2T0XC06</accession>
<dbReference type="AlphaFoldDB" id="A0A2T0XC06"/>
<sequence>MLKKIAYSFLFLFLCAQSAFAASAVNPVELTWMSIANWYIKIGDTKIMMDAYITRVPGPPFFYAPKNLPEDPYAFTTKSYGVDTASIKKVKDAVLGKGALDYMMVGHSHFDHSWDAPMWSKLTGAKMIGGVSTCLQAEAQGVKTSQCQSVSGGEKIALNDNTDVYVVRFNHSGNNKNPIQHFARELYQPPTPDAKGQYRAGVGEDYPNGGGNRAYLFVVNTDKGKVSFFINSSASAYDLDKDIIVDGVNYGSPIEDLKMAMKAAGLDKVDVWIGAGGKPVAELVVPVLHPKVYIPHHWDGLFNSFWKGIPYPYKDNDLADYLKREAIELIPQKQYFDSYSLSATGTHLTANHSVKAKLGFHDEQKFSATMLNSIKHMASTTAGDDCGETVIRPSILSIILALNLFIK</sequence>
<keyword evidence="1" id="KW-0732">Signal</keyword>
<dbReference type="RefSeq" id="WP_106228535.1">
    <property type="nucleotide sequence ID" value="NZ_PVTV01000017.1"/>
</dbReference>
<reference evidence="2 3" key="1">
    <citation type="submission" date="2018-03" db="EMBL/GenBank/DDBJ databases">
        <title>Genomic Encyclopedia of Type Strains, Phase III (KMG-III): the genomes of soil and plant-associated and newly described type strains.</title>
        <authorList>
            <person name="Whitman W."/>
        </authorList>
    </citation>
    <scope>NUCLEOTIDE SEQUENCE [LARGE SCALE GENOMIC DNA]</scope>
    <source>
        <strain evidence="2 3">MWH-P2sevCIIIb</strain>
    </source>
</reference>
<dbReference type="Gene3D" id="3.60.15.10">
    <property type="entry name" value="Ribonuclease Z/Hydroxyacylglutathione hydrolase-like"/>
    <property type="match status" value="1"/>
</dbReference>
<dbReference type="EMBL" id="PVTV01000017">
    <property type="protein sequence ID" value="PRY96468.1"/>
    <property type="molecule type" value="Genomic_DNA"/>
</dbReference>
<name>A0A2T0XC06_9BURK</name>
<evidence type="ECO:0000313" key="3">
    <source>
        <dbReference type="Proteomes" id="UP000238308"/>
    </source>
</evidence>
<gene>
    <name evidence="2" type="ORF">BCM14_2707</name>
</gene>
<comment type="caution">
    <text evidence="2">The sequence shown here is derived from an EMBL/GenBank/DDBJ whole genome shotgun (WGS) entry which is preliminary data.</text>
</comment>
<dbReference type="InterPro" id="IPR050114">
    <property type="entry name" value="UPF0173_UPF0282_UlaG_hydrolase"/>
</dbReference>
<dbReference type="InterPro" id="IPR036866">
    <property type="entry name" value="RibonucZ/Hydroxyglut_hydro"/>
</dbReference>
<dbReference type="Proteomes" id="UP000238308">
    <property type="component" value="Unassembled WGS sequence"/>
</dbReference>
<feature type="chain" id="PRO_5015523936" evidence="1">
    <location>
        <begin position="22"/>
        <end position="407"/>
    </location>
</feature>
<dbReference type="PANTHER" id="PTHR43546:SF3">
    <property type="entry name" value="UPF0173 METAL-DEPENDENT HYDROLASE MJ1163"/>
    <property type="match status" value="1"/>
</dbReference>
<dbReference type="SUPFAM" id="SSF56281">
    <property type="entry name" value="Metallo-hydrolase/oxidoreductase"/>
    <property type="match status" value="1"/>
</dbReference>
<dbReference type="PANTHER" id="PTHR43546">
    <property type="entry name" value="UPF0173 METAL-DEPENDENT HYDROLASE MJ1163-RELATED"/>
    <property type="match status" value="1"/>
</dbReference>
<evidence type="ECO:0000256" key="1">
    <source>
        <dbReference type="SAM" id="SignalP"/>
    </source>
</evidence>
<organism evidence="2 3">
    <name type="scientific">Jezberella montanilacus</name>
    <dbReference type="NCBI Taxonomy" id="323426"/>
    <lineage>
        <taxon>Bacteria</taxon>
        <taxon>Pseudomonadati</taxon>
        <taxon>Pseudomonadota</taxon>
        <taxon>Betaproteobacteria</taxon>
        <taxon>Burkholderiales</taxon>
        <taxon>Alcaligenaceae</taxon>
        <taxon>Jezberella</taxon>
    </lineage>
</organism>
<evidence type="ECO:0000313" key="2">
    <source>
        <dbReference type="EMBL" id="PRY96468.1"/>
    </source>
</evidence>